<evidence type="ECO:0000313" key="2">
    <source>
        <dbReference type="Proteomes" id="UP001632038"/>
    </source>
</evidence>
<comment type="caution">
    <text evidence="1">The sequence shown here is derived from an EMBL/GenBank/DDBJ whole genome shotgun (WGS) entry which is preliminary data.</text>
</comment>
<gene>
    <name evidence="1" type="ORF">CASFOL_026196</name>
</gene>
<sequence>MYVYILKAIERDRYDVAVRADDGDAAELVRKYTLSRRRKGNYARGSESLSDVMMFSGGGGGCESEAKRNAPVHVDAIPLGLPRLRTLLEGETMPVAASMICSHSVSGDLH</sequence>
<keyword evidence="2" id="KW-1185">Reference proteome</keyword>
<organism evidence="1 2">
    <name type="scientific">Castilleja foliolosa</name>
    <dbReference type="NCBI Taxonomy" id="1961234"/>
    <lineage>
        <taxon>Eukaryota</taxon>
        <taxon>Viridiplantae</taxon>
        <taxon>Streptophyta</taxon>
        <taxon>Embryophyta</taxon>
        <taxon>Tracheophyta</taxon>
        <taxon>Spermatophyta</taxon>
        <taxon>Magnoliopsida</taxon>
        <taxon>eudicotyledons</taxon>
        <taxon>Gunneridae</taxon>
        <taxon>Pentapetalae</taxon>
        <taxon>asterids</taxon>
        <taxon>lamiids</taxon>
        <taxon>Lamiales</taxon>
        <taxon>Orobanchaceae</taxon>
        <taxon>Pedicularideae</taxon>
        <taxon>Castillejinae</taxon>
        <taxon>Castilleja</taxon>
    </lineage>
</organism>
<proteinExistence type="predicted"/>
<dbReference type="Proteomes" id="UP001632038">
    <property type="component" value="Unassembled WGS sequence"/>
</dbReference>
<protein>
    <submittedName>
        <fullName evidence="1">Uncharacterized protein</fullName>
    </submittedName>
</protein>
<evidence type="ECO:0000313" key="1">
    <source>
        <dbReference type="EMBL" id="KAL3629884.1"/>
    </source>
</evidence>
<name>A0ABD3CKZ1_9LAMI</name>
<dbReference type="EMBL" id="JAVIJP010000033">
    <property type="protein sequence ID" value="KAL3629884.1"/>
    <property type="molecule type" value="Genomic_DNA"/>
</dbReference>
<dbReference type="AlphaFoldDB" id="A0ABD3CKZ1"/>
<accession>A0ABD3CKZ1</accession>
<reference evidence="2" key="1">
    <citation type="journal article" date="2024" name="IScience">
        <title>Strigolactones Initiate the Formation of Haustorium-like Structures in Castilleja.</title>
        <authorList>
            <person name="Buerger M."/>
            <person name="Peterson D."/>
            <person name="Chory J."/>
        </authorList>
    </citation>
    <scope>NUCLEOTIDE SEQUENCE [LARGE SCALE GENOMIC DNA]</scope>
</reference>